<dbReference type="EMBL" id="DS547098">
    <property type="protein sequence ID" value="EDR09989.1"/>
    <property type="molecule type" value="Genomic_DNA"/>
</dbReference>
<evidence type="ECO:0000259" key="2">
    <source>
        <dbReference type="Pfam" id="PF14613"/>
    </source>
</evidence>
<protein>
    <submittedName>
        <fullName evidence="4">Predicted protein</fullName>
    </submittedName>
</protein>
<evidence type="ECO:0000259" key="3">
    <source>
        <dbReference type="Pfam" id="PF19343"/>
    </source>
</evidence>
<evidence type="ECO:0000256" key="1">
    <source>
        <dbReference type="SAM" id="MobiDB-lite"/>
    </source>
</evidence>
<feature type="compositionally biased region" description="Basic residues" evidence="1">
    <location>
        <begin position="785"/>
        <end position="796"/>
    </location>
</feature>
<dbReference type="STRING" id="486041.B0D5B9"/>
<sequence length="807" mass="89616">MDKSSSVLAALDAGKLPTTQQANQLIDWLKDVGIARLEPSQSLELSTQGQILADDLRGVLDAYKQLGKDKNSDNILQQAIWHLTEGDLTVTAEVEEEVDQTKEDVKAMRAALKNLISVVWTNVSMEGTSIIQELLSILRLSLADAAEALEGKAGAAKDTLRSVEKGVQEGERDTLGRSKQRLEEEKDPKVAWQHGMDTVKGAGTSVIGATQAASASLQETAEKTTSRLEDALNKMSDRAQTDPQYREALDTLFSIFQKRLNQAMETASDPNTTLSKFIVDPTPEQHIPKALRLLRTLVERLANNTSLEGVIAALRTCVFSIVKNPELKEWVDDSIRWARKVLAEPGYARSEEAQKTRKALEERWKSALEKDWKWHGHVKKLKEELYKIELGLQEDKDLQRVVDAQAKLGEDLASGLTRADEEVESGLKAAVDQATWFWQDLFKIYIPNLLSKMKDVPIPRTEYKDPEIEFVLENLDISSFNLLPSHVYIRNITDVDIQTSAAAASHTKVGTLTHVHIEALQLKLHDVSFWYKDKNSTLGPSELTGLLALQLPAKGVEVDIKVRLIPSTVTGKESRTAKKHFHVVENVAVKISEDVNISVKESNHAVLMTLFKPIMVMRLREALEKTMTEQLKGMVEWVDGIAFDVSQRREVFEDAGLGGGSSLVAALWSELGRLQRENEDELGLRATGTGVVLEHWHEGEGEEAKAQFAMGAEPQILSGEKRGPLGTGSTSVKEQLRATGEEMEVDIGEFEADTGRRVRAAGKEVLGEVKGAVREGKRQLSSFRRSVHHKSKHEKKKTGWESTAFDV</sequence>
<dbReference type="OrthoDB" id="19394at2759"/>
<dbReference type="PANTHER" id="PTHR31138:SF1">
    <property type="entry name" value="PDZ DOMAIN-CONTAINING PROTEIN"/>
    <property type="match status" value="1"/>
</dbReference>
<evidence type="ECO:0000313" key="5">
    <source>
        <dbReference type="Proteomes" id="UP000001194"/>
    </source>
</evidence>
<dbReference type="RefSeq" id="XP_001879374.1">
    <property type="nucleotide sequence ID" value="XM_001879339.1"/>
</dbReference>
<reference evidence="4 5" key="1">
    <citation type="journal article" date="2008" name="Nature">
        <title>The genome of Laccaria bicolor provides insights into mycorrhizal symbiosis.</title>
        <authorList>
            <person name="Martin F."/>
            <person name="Aerts A."/>
            <person name="Ahren D."/>
            <person name="Brun A."/>
            <person name="Danchin E.G.J."/>
            <person name="Duchaussoy F."/>
            <person name="Gibon J."/>
            <person name="Kohler A."/>
            <person name="Lindquist E."/>
            <person name="Pereda V."/>
            <person name="Salamov A."/>
            <person name="Shapiro H.J."/>
            <person name="Wuyts J."/>
            <person name="Blaudez D."/>
            <person name="Buee M."/>
            <person name="Brokstein P."/>
            <person name="Canbaeck B."/>
            <person name="Cohen D."/>
            <person name="Courty P.E."/>
            <person name="Coutinho P.M."/>
            <person name="Delaruelle C."/>
            <person name="Detter J.C."/>
            <person name="Deveau A."/>
            <person name="DiFazio S."/>
            <person name="Duplessis S."/>
            <person name="Fraissinet-Tachet L."/>
            <person name="Lucic E."/>
            <person name="Frey-Klett P."/>
            <person name="Fourrey C."/>
            <person name="Feussner I."/>
            <person name="Gay G."/>
            <person name="Grimwood J."/>
            <person name="Hoegger P.J."/>
            <person name="Jain P."/>
            <person name="Kilaru S."/>
            <person name="Labbe J."/>
            <person name="Lin Y.C."/>
            <person name="Legue V."/>
            <person name="Le Tacon F."/>
            <person name="Marmeisse R."/>
            <person name="Melayah D."/>
            <person name="Montanini B."/>
            <person name="Muratet M."/>
            <person name="Nehls U."/>
            <person name="Niculita-Hirzel H."/>
            <person name="Oudot-Le Secq M.P."/>
            <person name="Peter M."/>
            <person name="Quesneville H."/>
            <person name="Rajashekar B."/>
            <person name="Reich M."/>
            <person name="Rouhier N."/>
            <person name="Schmutz J."/>
            <person name="Yin T."/>
            <person name="Chalot M."/>
            <person name="Henrissat B."/>
            <person name="Kuees U."/>
            <person name="Lucas S."/>
            <person name="Van de Peer Y."/>
            <person name="Podila G.K."/>
            <person name="Polle A."/>
            <person name="Pukkila P.J."/>
            <person name="Richardson P.M."/>
            <person name="Rouze P."/>
            <person name="Sanders I.R."/>
            <person name="Stajich J.E."/>
            <person name="Tunlid A."/>
            <person name="Tuskan G."/>
            <person name="Grigoriev I.V."/>
        </authorList>
    </citation>
    <scope>NUCLEOTIDE SEQUENCE [LARGE SCALE GENOMIC DNA]</scope>
    <source>
        <strain evidence="5">S238N-H82 / ATCC MYA-4686</strain>
    </source>
</reference>
<keyword evidence="5" id="KW-1185">Reference proteome</keyword>
<evidence type="ECO:0000313" key="4">
    <source>
        <dbReference type="EMBL" id="EDR09989.1"/>
    </source>
</evidence>
<dbReference type="Pfam" id="PF14613">
    <property type="entry name" value="HAM1_C"/>
    <property type="match status" value="1"/>
</dbReference>
<feature type="domain" description="HAM1-like N-terminal" evidence="3">
    <location>
        <begin position="234"/>
        <end position="563"/>
    </location>
</feature>
<feature type="region of interest" description="Disordered" evidence="1">
    <location>
        <begin position="164"/>
        <end position="189"/>
    </location>
</feature>
<feature type="domain" description="HAM1-like N-terminal" evidence="3">
    <location>
        <begin position="7"/>
        <end position="223"/>
    </location>
</feature>
<gene>
    <name evidence="4" type="ORF">LACBIDRAFT_317829</name>
</gene>
<dbReference type="AlphaFoldDB" id="B0D5B9"/>
<dbReference type="KEGG" id="lbc:LACBIDRAFT_317829"/>
<dbReference type="Proteomes" id="UP000001194">
    <property type="component" value="Unassembled WGS sequence"/>
</dbReference>
<dbReference type="HOGENOM" id="CLU_018362_0_0_1"/>
<dbReference type="InterPro" id="IPR027842">
    <property type="entry name" value="HAM1-like_C"/>
</dbReference>
<dbReference type="PANTHER" id="PTHR31138">
    <property type="entry name" value="CHROMOSOME 19, WHOLE GENOME SHOTGUN SEQUENCE"/>
    <property type="match status" value="1"/>
</dbReference>
<name>B0D5B9_LACBS</name>
<proteinExistence type="predicted"/>
<accession>B0D5B9</accession>
<organism evidence="5">
    <name type="scientific">Laccaria bicolor (strain S238N-H82 / ATCC MYA-4686)</name>
    <name type="common">Bicoloured deceiver</name>
    <name type="synonym">Laccaria laccata var. bicolor</name>
    <dbReference type="NCBI Taxonomy" id="486041"/>
    <lineage>
        <taxon>Eukaryota</taxon>
        <taxon>Fungi</taxon>
        <taxon>Dikarya</taxon>
        <taxon>Basidiomycota</taxon>
        <taxon>Agaricomycotina</taxon>
        <taxon>Agaricomycetes</taxon>
        <taxon>Agaricomycetidae</taxon>
        <taxon>Agaricales</taxon>
        <taxon>Agaricineae</taxon>
        <taxon>Hydnangiaceae</taxon>
        <taxon>Laccaria</taxon>
    </lineage>
</organism>
<dbReference type="InterPro" id="IPR045967">
    <property type="entry name" value="HAM1-like_N"/>
</dbReference>
<dbReference type="InParanoid" id="B0D5B9"/>
<dbReference type="Pfam" id="PF19343">
    <property type="entry name" value="HAM1_N"/>
    <property type="match status" value="2"/>
</dbReference>
<feature type="domain" description="HAM1-like C-terminal" evidence="2">
    <location>
        <begin position="593"/>
        <end position="754"/>
    </location>
</feature>
<dbReference type="GeneID" id="6074841"/>
<feature type="region of interest" description="Disordered" evidence="1">
    <location>
        <begin position="780"/>
        <end position="807"/>
    </location>
</feature>